<dbReference type="Proteomes" id="UP001204798">
    <property type="component" value="Unassembled WGS sequence"/>
</dbReference>
<dbReference type="RefSeq" id="WP_259093191.1">
    <property type="nucleotide sequence ID" value="NZ_CP130454.1"/>
</dbReference>
<dbReference type="Pfam" id="PF01555">
    <property type="entry name" value="N6_N4_Mtase"/>
    <property type="match status" value="1"/>
</dbReference>
<feature type="domain" description="DNA methylase N-4/N-6" evidence="9">
    <location>
        <begin position="122"/>
        <end position="161"/>
    </location>
</feature>
<evidence type="ECO:0000259" key="9">
    <source>
        <dbReference type="Pfam" id="PF01555"/>
    </source>
</evidence>
<reference evidence="10 11" key="1">
    <citation type="submission" date="2022-08" db="EMBL/GenBank/DDBJ databases">
        <title>Bacterial and archaeal communities from various locations to study Microbial Dark Matter (Phase II).</title>
        <authorList>
            <person name="Stepanauskas R."/>
        </authorList>
    </citation>
    <scope>NUCLEOTIDE SEQUENCE [LARGE SCALE GENOMIC DNA]</scope>
    <source>
        <strain evidence="10 11">PD1</strain>
    </source>
</reference>
<keyword evidence="4" id="KW-0808">Transferase</keyword>
<dbReference type="EMBL" id="JANUCP010000001">
    <property type="protein sequence ID" value="MCS3918038.1"/>
    <property type="molecule type" value="Genomic_DNA"/>
</dbReference>
<sequence>MEGLFGAMIDELPVTEIANVLDWVTDGLNQQVKFKLFDDVSMVYELQLAKMEFSQFRNDFETFRKRTAYFEEVAGEKSWHFFLSAVEGKGQIGRSNQYLTHWFYPYKGKFHGQMVKALLNFMAVGEADTVLDPFVGSGTTLVECATLNVPSVGIDINPALCFVSLAKTQALAIDFPTFRRALHRLPLQKIFQQFTRQLEKPQPLQLPSIPFDGSQLTFAIWEQLFPDLAADLPIEWRNILLLIFLHALSDFTYLQGTGKAKSLEGFWQENLNEYLRTLEGVWRIRELLGMPIAKSQVICGDALSLPFPDESISGIVTSPPYSIALDYVKNDEHLLNYLGLPTDILRQCMVGLKGHGKQRLMMYEQDMRRSLTEMVRVLKPCGWAAIVLGDVVVGEQRTDFCRRILQWASELGFDRAIALRRPILGGFARLRFEYILLLRKEAK</sequence>
<gene>
    <name evidence="10" type="ORF">M2350_000435</name>
</gene>
<keyword evidence="6" id="KW-0680">Restriction system</keyword>
<protein>
    <recommendedName>
        <fullName evidence="2">site-specific DNA-methyltransferase (cytosine-N(4)-specific)</fullName>
        <ecNumber evidence="2">2.1.1.113</ecNumber>
    </recommendedName>
</protein>
<evidence type="ECO:0000256" key="2">
    <source>
        <dbReference type="ARBA" id="ARBA00012185"/>
    </source>
</evidence>
<keyword evidence="11" id="KW-1185">Reference proteome</keyword>
<dbReference type="InterPro" id="IPR017985">
    <property type="entry name" value="MeTrfase_CN4_CS"/>
</dbReference>
<dbReference type="InterPro" id="IPR002941">
    <property type="entry name" value="DNA_methylase_N4/N6"/>
</dbReference>
<dbReference type="InterPro" id="IPR029063">
    <property type="entry name" value="SAM-dependent_MTases_sf"/>
</dbReference>
<keyword evidence="3 10" id="KW-0489">Methyltransferase</keyword>
<organism evidence="10 11">
    <name type="scientific">Candidatus Fervidibacter sacchari</name>
    <dbReference type="NCBI Taxonomy" id="1448929"/>
    <lineage>
        <taxon>Bacteria</taxon>
        <taxon>Candidatus Fervidibacterota</taxon>
        <taxon>Candidatus Fervidibacter</taxon>
    </lineage>
</organism>
<name>A0ABT2EJA6_9BACT</name>
<comment type="similarity">
    <text evidence="1">Belongs to the N(4)/N(6)-methyltransferase family. N(4) subfamily.</text>
</comment>
<proteinExistence type="inferred from homology"/>
<dbReference type="Gene3D" id="3.40.50.150">
    <property type="entry name" value="Vaccinia Virus protein VP39"/>
    <property type="match status" value="2"/>
</dbReference>
<evidence type="ECO:0000256" key="1">
    <source>
        <dbReference type="ARBA" id="ARBA00010203"/>
    </source>
</evidence>
<evidence type="ECO:0000256" key="3">
    <source>
        <dbReference type="ARBA" id="ARBA00022603"/>
    </source>
</evidence>
<accession>A0ABT2EJA6</accession>
<dbReference type="GO" id="GO:0008168">
    <property type="term" value="F:methyltransferase activity"/>
    <property type="evidence" value="ECO:0007669"/>
    <property type="project" value="UniProtKB-KW"/>
</dbReference>
<evidence type="ECO:0000313" key="10">
    <source>
        <dbReference type="EMBL" id="MCS3918038.1"/>
    </source>
</evidence>
<evidence type="ECO:0000256" key="6">
    <source>
        <dbReference type="ARBA" id="ARBA00022747"/>
    </source>
</evidence>
<dbReference type="PROSITE" id="PS00093">
    <property type="entry name" value="N4_MTASE"/>
    <property type="match status" value="1"/>
</dbReference>
<comment type="caution">
    <text evidence="10">The sequence shown here is derived from an EMBL/GenBank/DDBJ whole genome shotgun (WGS) entry which is preliminary data.</text>
</comment>
<evidence type="ECO:0000313" key="11">
    <source>
        <dbReference type="Proteomes" id="UP001204798"/>
    </source>
</evidence>
<dbReference type="GO" id="GO:0032259">
    <property type="term" value="P:methylation"/>
    <property type="evidence" value="ECO:0007669"/>
    <property type="project" value="UniProtKB-KW"/>
</dbReference>
<evidence type="ECO:0000256" key="8">
    <source>
        <dbReference type="ARBA" id="ARBA00049120"/>
    </source>
</evidence>
<dbReference type="SUPFAM" id="SSF53335">
    <property type="entry name" value="S-adenosyl-L-methionine-dependent methyltransferases"/>
    <property type="match status" value="1"/>
</dbReference>
<keyword evidence="7" id="KW-0238">DNA-binding</keyword>
<comment type="catalytic activity">
    <reaction evidence="8">
        <text>a 2'-deoxycytidine in DNA + S-adenosyl-L-methionine = an N(4)-methyl-2'-deoxycytidine in DNA + S-adenosyl-L-homocysteine + H(+)</text>
        <dbReference type="Rhea" id="RHEA:16857"/>
        <dbReference type="Rhea" id="RHEA-COMP:11369"/>
        <dbReference type="Rhea" id="RHEA-COMP:13674"/>
        <dbReference type="ChEBI" id="CHEBI:15378"/>
        <dbReference type="ChEBI" id="CHEBI:57856"/>
        <dbReference type="ChEBI" id="CHEBI:59789"/>
        <dbReference type="ChEBI" id="CHEBI:85452"/>
        <dbReference type="ChEBI" id="CHEBI:137933"/>
        <dbReference type="EC" id="2.1.1.113"/>
    </reaction>
</comment>
<evidence type="ECO:0000256" key="5">
    <source>
        <dbReference type="ARBA" id="ARBA00022691"/>
    </source>
</evidence>
<evidence type="ECO:0000256" key="7">
    <source>
        <dbReference type="ARBA" id="ARBA00023125"/>
    </source>
</evidence>
<keyword evidence="5" id="KW-0949">S-adenosyl-L-methionine</keyword>
<evidence type="ECO:0000256" key="4">
    <source>
        <dbReference type="ARBA" id="ARBA00022679"/>
    </source>
</evidence>
<dbReference type="EC" id="2.1.1.113" evidence="2"/>